<proteinExistence type="predicted"/>
<feature type="compositionally biased region" description="Polar residues" evidence="1">
    <location>
        <begin position="56"/>
        <end position="66"/>
    </location>
</feature>
<evidence type="ECO:0000256" key="1">
    <source>
        <dbReference type="SAM" id="MobiDB-lite"/>
    </source>
</evidence>
<dbReference type="PANTHER" id="PTHR46599:SF3">
    <property type="entry name" value="PIGGYBAC TRANSPOSABLE ELEMENT-DERIVED PROTEIN 4"/>
    <property type="match status" value="1"/>
</dbReference>
<dbReference type="InterPro" id="IPR029526">
    <property type="entry name" value="PGBD"/>
</dbReference>
<dbReference type="Proteomes" id="UP001153678">
    <property type="component" value="Unassembled WGS sequence"/>
</dbReference>
<dbReference type="EMBL" id="CAMKVN010013458">
    <property type="protein sequence ID" value="CAI2196012.1"/>
    <property type="molecule type" value="Genomic_DNA"/>
</dbReference>
<protein>
    <submittedName>
        <fullName evidence="3">8364_t:CDS:1</fullName>
    </submittedName>
</protein>
<keyword evidence="4" id="KW-1185">Reference proteome</keyword>
<evidence type="ECO:0000313" key="3">
    <source>
        <dbReference type="EMBL" id="CAI2196012.1"/>
    </source>
</evidence>
<dbReference type="AlphaFoldDB" id="A0A9W4T7X7"/>
<sequence>MGRISSNIREDAKVSVLGSIVENEIEVSVGRIKFVAFPTTSSDTNQDTSDEERISGSETDISSNSDDSFEDGEAIDANEIVTINSHQVSRSYSSTPVVHIANISNATPRQFFEHFIPVDFIMSVVISSTNRCARECECGWSNLTWPEFIKFIGILTIMTYVKCVDICDYWSIKQEMAGVLLAFGQYMSHQQFRNIIKYLTLIDIPTNNDPFHFARQFHDEFNENLTKAILPGPYLCIDESMCQWIGKVDKGPFQRKIPRKPHPIGCEFKALADVQINLFLRLDPAEPSEYAMKKKFSDQYVAVVASMLRLIKKRCYWPKNIPNDITGVLENTYGSSISQVCKISDVDFTVYSIRDRKDIVLLASYSTTTLRTEINRYIKGYGNATFHRPIVFDEYNEFRSAVDILNKLLDNSLSYHEILGSKCSADRVFAFYLTVAEANSFSAYCRFVPGKKNMKHVDFRKQLAKSIFNCYSDNTIADRTKKR</sequence>
<feature type="region of interest" description="Disordered" evidence="1">
    <location>
        <begin position="40"/>
        <end position="69"/>
    </location>
</feature>
<dbReference type="PANTHER" id="PTHR46599">
    <property type="entry name" value="PIGGYBAC TRANSPOSABLE ELEMENT-DERIVED PROTEIN 4"/>
    <property type="match status" value="1"/>
</dbReference>
<dbReference type="OrthoDB" id="2409026at2759"/>
<accession>A0A9W4T7X7</accession>
<feature type="domain" description="PiggyBac transposable element-derived protein" evidence="2">
    <location>
        <begin position="336"/>
        <end position="441"/>
    </location>
</feature>
<dbReference type="Pfam" id="PF13843">
    <property type="entry name" value="DDE_Tnp_1_7"/>
    <property type="match status" value="2"/>
</dbReference>
<reference evidence="3" key="1">
    <citation type="submission" date="2022-08" db="EMBL/GenBank/DDBJ databases">
        <authorList>
            <person name="Kallberg Y."/>
            <person name="Tangrot J."/>
            <person name="Rosling A."/>
        </authorList>
    </citation>
    <scope>NUCLEOTIDE SEQUENCE</scope>
    <source>
        <strain evidence="3">Wild A</strain>
    </source>
</reference>
<comment type="caution">
    <text evidence="3">The sequence shown here is derived from an EMBL/GenBank/DDBJ whole genome shotgun (WGS) entry which is preliminary data.</text>
</comment>
<name>A0A9W4T7X7_9GLOM</name>
<evidence type="ECO:0000259" key="2">
    <source>
        <dbReference type="Pfam" id="PF13843"/>
    </source>
</evidence>
<gene>
    <name evidence="3" type="ORF">FWILDA_LOCUS17364</name>
</gene>
<feature type="domain" description="PiggyBac transposable element-derived protein" evidence="2">
    <location>
        <begin position="107"/>
        <end position="312"/>
    </location>
</feature>
<organism evidence="3 4">
    <name type="scientific">Funneliformis geosporum</name>
    <dbReference type="NCBI Taxonomy" id="1117311"/>
    <lineage>
        <taxon>Eukaryota</taxon>
        <taxon>Fungi</taxon>
        <taxon>Fungi incertae sedis</taxon>
        <taxon>Mucoromycota</taxon>
        <taxon>Glomeromycotina</taxon>
        <taxon>Glomeromycetes</taxon>
        <taxon>Glomerales</taxon>
        <taxon>Glomeraceae</taxon>
        <taxon>Funneliformis</taxon>
    </lineage>
</organism>
<evidence type="ECO:0000313" key="4">
    <source>
        <dbReference type="Proteomes" id="UP001153678"/>
    </source>
</evidence>